<evidence type="ECO:0000313" key="1">
    <source>
        <dbReference type="EMBL" id="KAA1121753.1"/>
    </source>
</evidence>
<reference evidence="1 2" key="1">
    <citation type="submission" date="2019-05" db="EMBL/GenBank/DDBJ databases">
        <title>Emergence of the Ug99 lineage of the wheat stem rust pathogen through somatic hybridization.</title>
        <authorList>
            <person name="Li F."/>
            <person name="Upadhyaya N.M."/>
            <person name="Sperschneider J."/>
            <person name="Matny O."/>
            <person name="Nguyen-Phuc H."/>
            <person name="Mago R."/>
            <person name="Raley C."/>
            <person name="Miller M.E."/>
            <person name="Silverstein K.A.T."/>
            <person name="Henningsen E."/>
            <person name="Hirsch C.D."/>
            <person name="Visser B."/>
            <person name="Pretorius Z.A."/>
            <person name="Steffenson B.J."/>
            <person name="Schwessinger B."/>
            <person name="Dodds P.N."/>
            <person name="Figueroa M."/>
        </authorList>
    </citation>
    <scope>NUCLEOTIDE SEQUENCE [LARGE SCALE GENOMIC DNA]</scope>
    <source>
        <strain evidence="1 2">Ug99</strain>
    </source>
</reference>
<accession>A0A5B0R9F1</accession>
<evidence type="ECO:0000313" key="2">
    <source>
        <dbReference type="Proteomes" id="UP000325313"/>
    </source>
</evidence>
<organism evidence="1 2">
    <name type="scientific">Puccinia graminis f. sp. tritici</name>
    <dbReference type="NCBI Taxonomy" id="56615"/>
    <lineage>
        <taxon>Eukaryota</taxon>
        <taxon>Fungi</taxon>
        <taxon>Dikarya</taxon>
        <taxon>Basidiomycota</taxon>
        <taxon>Pucciniomycotina</taxon>
        <taxon>Pucciniomycetes</taxon>
        <taxon>Pucciniales</taxon>
        <taxon>Pucciniaceae</taxon>
        <taxon>Puccinia</taxon>
    </lineage>
</organism>
<name>A0A5B0R9F1_PUCGR</name>
<dbReference type="Proteomes" id="UP000325313">
    <property type="component" value="Unassembled WGS sequence"/>
</dbReference>
<dbReference type="AlphaFoldDB" id="A0A5B0R9F1"/>
<protein>
    <submittedName>
        <fullName evidence="1">Uncharacterized protein</fullName>
    </submittedName>
</protein>
<dbReference type="EMBL" id="VDEP01000237">
    <property type="protein sequence ID" value="KAA1121753.1"/>
    <property type="molecule type" value="Genomic_DNA"/>
</dbReference>
<gene>
    <name evidence="1" type="ORF">PGTUg99_025930</name>
</gene>
<comment type="caution">
    <text evidence="1">The sequence shown here is derived from an EMBL/GenBank/DDBJ whole genome shotgun (WGS) entry which is preliminary data.</text>
</comment>
<sequence>MANLSQSDFSQARSIQRSIPCPLGSHLPAKWAFVAHSSFDPMRPIRAINTCIASVKRCDTDAMHWLSDAIPMRCIASPMRCISIV</sequence>
<proteinExistence type="predicted"/>